<dbReference type="RefSeq" id="WP_074634436.1">
    <property type="nucleotide sequence ID" value="NZ_FNKY01000002.1"/>
</dbReference>
<keyword evidence="1" id="KW-0472">Membrane</keyword>
<keyword evidence="1" id="KW-0812">Transmembrane</keyword>
<keyword evidence="1" id="KW-1133">Transmembrane helix</keyword>
<keyword evidence="3" id="KW-1185">Reference proteome</keyword>
<reference evidence="2 3" key="1">
    <citation type="submission" date="2016-10" db="EMBL/GenBank/DDBJ databases">
        <authorList>
            <person name="Varghese N."/>
            <person name="Submissions S."/>
        </authorList>
    </citation>
    <scope>NUCLEOTIDE SEQUENCE [LARGE SCALE GENOMIC DNA]</scope>
    <source>
        <strain evidence="2 3">Nl1</strain>
    </source>
</reference>
<accession>A0ABY0TMW6</accession>
<dbReference type="Pfam" id="PF11657">
    <property type="entry name" value="Activator-TraM"/>
    <property type="match status" value="1"/>
</dbReference>
<organism evidence="2 3">
    <name type="scientific">Nitrosospira multiformis</name>
    <dbReference type="NCBI Taxonomy" id="1231"/>
    <lineage>
        <taxon>Bacteria</taxon>
        <taxon>Pseudomonadati</taxon>
        <taxon>Pseudomonadota</taxon>
        <taxon>Betaproteobacteria</taxon>
        <taxon>Nitrosomonadales</taxon>
        <taxon>Nitrosomonadaceae</taxon>
        <taxon>Nitrosospira</taxon>
    </lineage>
</organism>
<evidence type="ECO:0000256" key="1">
    <source>
        <dbReference type="SAM" id="Phobius"/>
    </source>
</evidence>
<protein>
    <submittedName>
        <fullName evidence="2">Transcriptional activator TraM</fullName>
    </submittedName>
</protein>
<dbReference type="EMBL" id="FNKY01000002">
    <property type="protein sequence ID" value="SDR11357.1"/>
    <property type="molecule type" value="Genomic_DNA"/>
</dbReference>
<sequence>MTSIDKIIQEVMARHGIILDRDDPILMIYTINRQVMEASMGIQHNLLEEYLTAMKTLSTQLQDQSANRLDATIRESTVAAKLALRQEAQRLFQEFKLEGEAANHKLMTDFLHWRRYAGLSAIISMLSLVAAATVLWVS</sequence>
<name>A0ABY0TMW6_9PROT</name>
<feature type="transmembrane region" description="Helical" evidence="1">
    <location>
        <begin position="116"/>
        <end position="137"/>
    </location>
</feature>
<proteinExistence type="predicted"/>
<dbReference type="Proteomes" id="UP000183471">
    <property type="component" value="Unassembled WGS sequence"/>
</dbReference>
<evidence type="ECO:0000313" key="3">
    <source>
        <dbReference type="Proteomes" id="UP000183471"/>
    </source>
</evidence>
<gene>
    <name evidence="2" type="ORF">SAMN05216402_3290</name>
</gene>
<comment type="caution">
    <text evidence="2">The sequence shown here is derived from an EMBL/GenBank/DDBJ whole genome shotgun (WGS) entry which is preliminary data.</text>
</comment>
<evidence type="ECO:0000313" key="2">
    <source>
        <dbReference type="EMBL" id="SDR11357.1"/>
    </source>
</evidence>
<dbReference type="InterPro" id="IPR028140">
    <property type="entry name" value="TraM"/>
</dbReference>